<sequence length="142" mass="16470">MNGENQDNPSHVSNIEDLPSAIRNAPGIDLIVDLNCDKEEEQCLKEKSRKEQKMKVYDAESMTDKEKKKNKKDQDKYRRGRKEDRKFRRTHALSIDSTDSRVNKSDHHDTAQSQIKDTSIVLRGRSKSRNDNSARNKKKKEG</sequence>
<feature type="compositionally biased region" description="Basic and acidic residues" evidence="1">
    <location>
        <begin position="98"/>
        <end position="110"/>
    </location>
</feature>
<reference evidence="3" key="1">
    <citation type="journal article" date="2023" name="Proc. Natl. Acad. Sci. U.S.A.">
        <title>Genomic and structural basis for evolution of tropane alkaloid biosynthesis.</title>
        <authorList>
            <person name="Wanga Y.-J."/>
            <person name="Taina T."/>
            <person name="Yua J.-Y."/>
            <person name="Lia J."/>
            <person name="Xua B."/>
            <person name="Chenc J."/>
            <person name="D'Auriad J.C."/>
            <person name="Huanga J.-P."/>
            <person name="Huanga S.-X."/>
        </authorList>
    </citation>
    <scope>NUCLEOTIDE SEQUENCE [LARGE SCALE GENOMIC DNA]</scope>
    <source>
        <strain evidence="3">cv. KIB-2019</strain>
    </source>
</reference>
<comment type="caution">
    <text evidence="2">The sequence shown here is derived from an EMBL/GenBank/DDBJ whole genome shotgun (WGS) entry which is preliminary data.</text>
</comment>
<dbReference type="Proteomes" id="UP001152561">
    <property type="component" value="Unassembled WGS sequence"/>
</dbReference>
<feature type="compositionally biased region" description="Basic and acidic residues" evidence="1">
    <location>
        <begin position="44"/>
        <end position="86"/>
    </location>
</feature>
<evidence type="ECO:0000313" key="2">
    <source>
        <dbReference type="EMBL" id="KAJ8544130.1"/>
    </source>
</evidence>
<name>A0A9Q1R9C1_9SOLA</name>
<dbReference type="EMBL" id="JAJAGQ010000014">
    <property type="protein sequence ID" value="KAJ8544130.1"/>
    <property type="molecule type" value="Genomic_DNA"/>
</dbReference>
<accession>A0A9Q1R9C1</accession>
<organism evidence="2 3">
    <name type="scientific">Anisodus acutangulus</name>
    <dbReference type="NCBI Taxonomy" id="402998"/>
    <lineage>
        <taxon>Eukaryota</taxon>
        <taxon>Viridiplantae</taxon>
        <taxon>Streptophyta</taxon>
        <taxon>Embryophyta</taxon>
        <taxon>Tracheophyta</taxon>
        <taxon>Spermatophyta</taxon>
        <taxon>Magnoliopsida</taxon>
        <taxon>eudicotyledons</taxon>
        <taxon>Gunneridae</taxon>
        <taxon>Pentapetalae</taxon>
        <taxon>asterids</taxon>
        <taxon>lamiids</taxon>
        <taxon>Solanales</taxon>
        <taxon>Solanaceae</taxon>
        <taxon>Solanoideae</taxon>
        <taxon>Hyoscyameae</taxon>
        <taxon>Anisodus</taxon>
    </lineage>
</organism>
<feature type="compositionally biased region" description="Basic and acidic residues" evidence="1">
    <location>
        <begin position="128"/>
        <end position="142"/>
    </location>
</feature>
<feature type="region of interest" description="Disordered" evidence="1">
    <location>
        <begin position="44"/>
        <end position="142"/>
    </location>
</feature>
<protein>
    <submittedName>
        <fullName evidence="2">Uncharacterized protein</fullName>
    </submittedName>
</protein>
<gene>
    <name evidence="2" type="ORF">K7X08_028641</name>
</gene>
<evidence type="ECO:0000313" key="3">
    <source>
        <dbReference type="Proteomes" id="UP001152561"/>
    </source>
</evidence>
<evidence type="ECO:0000256" key="1">
    <source>
        <dbReference type="SAM" id="MobiDB-lite"/>
    </source>
</evidence>
<proteinExistence type="predicted"/>
<keyword evidence="3" id="KW-1185">Reference proteome</keyword>
<dbReference type="AlphaFoldDB" id="A0A9Q1R9C1"/>